<evidence type="ECO:0000313" key="2">
    <source>
        <dbReference type="Proteomes" id="UP000241769"/>
    </source>
</evidence>
<dbReference type="Proteomes" id="UP000241769">
    <property type="component" value="Unassembled WGS sequence"/>
</dbReference>
<accession>A0A2P6NTN3</accession>
<dbReference type="EMBL" id="MDYQ01000021">
    <property type="protein sequence ID" value="PRP87311.1"/>
    <property type="molecule type" value="Genomic_DNA"/>
</dbReference>
<comment type="caution">
    <text evidence="1">The sequence shown here is derived from an EMBL/GenBank/DDBJ whole genome shotgun (WGS) entry which is preliminary data.</text>
</comment>
<evidence type="ECO:0000313" key="1">
    <source>
        <dbReference type="EMBL" id="PRP87311.1"/>
    </source>
</evidence>
<reference evidence="1 2" key="1">
    <citation type="journal article" date="2018" name="Genome Biol. Evol.">
        <title>Multiple Roots of Fruiting Body Formation in Amoebozoa.</title>
        <authorList>
            <person name="Hillmann F."/>
            <person name="Forbes G."/>
            <person name="Novohradska S."/>
            <person name="Ferling I."/>
            <person name="Riege K."/>
            <person name="Groth M."/>
            <person name="Westermann M."/>
            <person name="Marz M."/>
            <person name="Spaller T."/>
            <person name="Winckler T."/>
            <person name="Schaap P."/>
            <person name="Glockner G."/>
        </authorList>
    </citation>
    <scope>NUCLEOTIDE SEQUENCE [LARGE SCALE GENOMIC DNA]</scope>
    <source>
        <strain evidence="1 2">Jena</strain>
    </source>
</reference>
<keyword evidence="2" id="KW-1185">Reference proteome</keyword>
<sequence>MGLGLEGIAEWIEEQWQEEIHHTENRTDRVTHTIKPSNMPLIRSSQEFELLEPLRPLQRKSYDTENRFLSPKPVISLKQNSSLLGKITSVNISVVLLDERGDPLEQDEQAYLSGPCGQQTTFSTPHLRTAPMCVRVSHRLTEVKTMLCFIVDYETEDGKRSQSIVKSNCFNFIRDRRKRGVRSP</sequence>
<dbReference type="InParanoid" id="A0A2P6NTN3"/>
<name>A0A2P6NTN3_9EUKA</name>
<proteinExistence type="predicted"/>
<gene>
    <name evidence="1" type="ORF">PROFUN_01573</name>
</gene>
<protein>
    <submittedName>
        <fullName evidence="1">Uncharacterized protein</fullName>
    </submittedName>
</protein>
<dbReference type="AlphaFoldDB" id="A0A2P6NTN3"/>
<organism evidence="1 2">
    <name type="scientific">Planoprotostelium fungivorum</name>
    <dbReference type="NCBI Taxonomy" id="1890364"/>
    <lineage>
        <taxon>Eukaryota</taxon>
        <taxon>Amoebozoa</taxon>
        <taxon>Evosea</taxon>
        <taxon>Variosea</taxon>
        <taxon>Cavosteliida</taxon>
        <taxon>Cavosteliaceae</taxon>
        <taxon>Planoprotostelium</taxon>
    </lineage>
</organism>